<dbReference type="CDD" id="cd16833">
    <property type="entry name" value="YfiH"/>
    <property type="match status" value="1"/>
</dbReference>
<evidence type="ECO:0008006" key="12">
    <source>
        <dbReference type="Google" id="ProtNLM"/>
    </source>
</evidence>
<evidence type="ECO:0000256" key="8">
    <source>
        <dbReference type="ARBA" id="ARBA00048968"/>
    </source>
</evidence>
<dbReference type="RefSeq" id="WP_346189870.1">
    <property type="nucleotide sequence ID" value="NZ_BAABRL010000014.1"/>
</dbReference>
<comment type="catalytic activity">
    <reaction evidence="1">
        <text>inosine + phosphate = alpha-D-ribose 1-phosphate + hypoxanthine</text>
        <dbReference type="Rhea" id="RHEA:27646"/>
        <dbReference type="ChEBI" id="CHEBI:17368"/>
        <dbReference type="ChEBI" id="CHEBI:17596"/>
        <dbReference type="ChEBI" id="CHEBI:43474"/>
        <dbReference type="ChEBI" id="CHEBI:57720"/>
        <dbReference type="EC" id="2.4.2.1"/>
    </reaction>
    <physiologicalReaction direction="left-to-right" evidence="1">
        <dbReference type="Rhea" id="RHEA:27647"/>
    </physiologicalReaction>
</comment>
<comment type="caution">
    <text evidence="10">The sequence shown here is derived from an EMBL/GenBank/DDBJ whole genome shotgun (WGS) entry which is preliminary data.</text>
</comment>
<dbReference type="Pfam" id="PF02578">
    <property type="entry name" value="Cu-oxidase_4"/>
    <property type="match status" value="1"/>
</dbReference>
<evidence type="ECO:0000313" key="11">
    <source>
        <dbReference type="Proteomes" id="UP001424741"/>
    </source>
</evidence>
<evidence type="ECO:0000256" key="6">
    <source>
        <dbReference type="ARBA" id="ARBA00022833"/>
    </source>
</evidence>
<dbReference type="SUPFAM" id="SSF64438">
    <property type="entry name" value="CNF1/YfiH-like putative cysteine hydrolases"/>
    <property type="match status" value="1"/>
</dbReference>
<comment type="catalytic activity">
    <reaction evidence="8">
        <text>adenosine + phosphate = alpha-D-ribose 1-phosphate + adenine</text>
        <dbReference type="Rhea" id="RHEA:27642"/>
        <dbReference type="ChEBI" id="CHEBI:16335"/>
        <dbReference type="ChEBI" id="CHEBI:16708"/>
        <dbReference type="ChEBI" id="CHEBI:43474"/>
        <dbReference type="ChEBI" id="CHEBI:57720"/>
        <dbReference type="EC" id="2.4.2.1"/>
    </reaction>
    <physiologicalReaction direction="left-to-right" evidence="8">
        <dbReference type="Rhea" id="RHEA:27643"/>
    </physiologicalReaction>
</comment>
<organism evidence="10 11">
    <name type="scientific">Rubritalea halochordaticola</name>
    <dbReference type="NCBI Taxonomy" id="714537"/>
    <lineage>
        <taxon>Bacteria</taxon>
        <taxon>Pseudomonadati</taxon>
        <taxon>Verrucomicrobiota</taxon>
        <taxon>Verrucomicrobiia</taxon>
        <taxon>Verrucomicrobiales</taxon>
        <taxon>Rubritaleaceae</taxon>
        <taxon>Rubritalea</taxon>
    </lineage>
</organism>
<reference evidence="10 11" key="1">
    <citation type="submission" date="2024-02" db="EMBL/GenBank/DDBJ databases">
        <title>Rubritalea halochordaticola NBRC 107102.</title>
        <authorList>
            <person name="Ichikawa N."/>
            <person name="Katano-Makiyama Y."/>
            <person name="Hidaka K."/>
        </authorList>
    </citation>
    <scope>NUCLEOTIDE SEQUENCE [LARGE SCALE GENOMIC DNA]</scope>
    <source>
        <strain evidence="10 11">NBRC 107102</strain>
    </source>
</reference>
<evidence type="ECO:0000256" key="5">
    <source>
        <dbReference type="ARBA" id="ARBA00022801"/>
    </source>
</evidence>
<evidence type="ECO:0000313" key="10">
    <source>
        <dbReference type="EMBL" id="GAA5497350.1"/>
    </source>
</evidence>
<dbReference type="PANTHER" id="PTHR30616:SF2">
    <property type="entry name" value="PURINE NUCLEOSIDE PHOSPHORYLASE LACC1"/>
    <property type="match status" value="1"/>
</dbReference>
<keyword evidence="4" id="KW-0479">Metal-binding</keyword>
<dbReference type="PANTHER" id="PTHR30616">
    <property type="entry name" value="UNCHARACTERIZED PROTEIN YFIH"/>
    <property type="match status" value="1"/>
</dbReference>
<evidence type="ECO:0000256" key="1">
    <source>
        <dbReference type="ARBA" id="ARBA00000553"/>
    </source>
</evidence>
<dbReference type="InterPro" id="IPR011324">
    <property type="entry name" value="Cytotoxic_necrot_fac-like_cat"/>
</dbReference>
<dbReference type="InterPro" id="IPR038371">
    <property type="entry name" value="Cu_polyphenol_OxRdtase_sf"/>
</dbReference>
<accession>A0ABP9V5N2</accession>
<evidence type="ECO:0000256" key="7">
    <source>
        <dbReference type="ARBA" id="ARBA00047989"/>
    </source>
</evidence>
<comment type="similarity">
    <text evidence="2">Belongs to the purine nucleoside phosphorylase YfiH/LACC1 family.</text>
</comment>
<comment type="catalytic activity">
    <reaction evidence="7">
        <text>adenosine + H2O + H(+) = inosine + NH4(+)</text>
        <dbReference type="Rhea" id="RHEA:24408"/>
        <dbReference type="ChEBI" id="CHEBI:15377"/>
        <dbReference type="ChEBI" id="CHEBI:15378"/>
        <dbReference type="ChEBI" id="CHEBI:16335"/>
        <dbReference type="ChEBI" id="CHEBI:17596"/>
        <dbReference type="ChEBI" id="CHEBI:28938"/>
        <dbReference type="EC" id="3.5.4.4"/>
    </reaction>
    <physiologicalReaction direction="left-to-right" evidence="7">
        <dbReference type="Rhea" id="RHEA:24409"/>
    </physiologicalReaction>
</comment>
<sequence length="219" mass="23931">MSEPYLKHLNEDPAVDACFVGRIPGVEVDHDRGMTLQRLKPYHQERVKALGYDWDKCWRAEQVHGGGVAVVRGTGAHEVAGVDAIISNEPGVMLGIYVADCGPVYLYDPVKKVIGLVHSGKKGTELNIVRHAMALMRDEFGCDVTKMRGALGPCIRPPKYDVDFAAEIVQQVKEAGMPTANFVDSGICTGSDLEHYYSYRVEKGATGRMLALLGLKDQG</sequence>
<dbReference type="Gene3D" id="3.60.140.10">
    <property type="entry name" value="CNF1/YfiH-like putative cysteine hydrolases"/>
    <property type="match status" value="2"/>
</dbReference>
<dbReference type="InterPro" id="IPR003730">
    <property type="entry name" value="Cu_polyphenol_OxRdtase"/>
</dbReference>
<gene>
    <name evidence="10" type="ORF">Rhal01_03544</name>
</gene>
<dbReference type="EMBL" id="BAABRL010000014">
    <property type="protein sequence ID" value="GAA5497350.1"/>
    <property type="molecule type" value="Genomic_DNA"/>
</dbReference>
<evidence type="ECO:0000256" key="9">
    <source>
        <dbReference type="ARBA" id="ARBA00049893"/>
    </source>
</evidence>
<keyword evidence="3" id="KW-0808">Transferase</keyword>
<name>A0ABP9V5N2_9BACT</name>
<dbReference type="Proteomes" id="UP001424741">
    <property type="component" value="Unassembled WGS sequence"/>
</dbReference>
<keyword evidence="6" id="KW-0862">Zinc</keyword>
<evidence type="ECO:0000256" key="3">
    <source>
        <dbReference type="ARBA" id="ARBA00022679"/>
    </source>
</evidence>
<evidence type="ECO:0000256" key="2">
    <source>
        <dbReference type="ARBA" id="ARBA00007353"/>
    </source>
</evidence>
<evidence type="ECO:0000256" key="4">
    <source>
        <dbReference type="ARBA" id="ARBA00022723"/>
    </source>
</evidence>
<keyword evidence="5" id="KW-0378">Hydrolase</keyword>
<protein>
    <recommendedName>
        <fullName evidence="12">Laccase domain-containing protein</fullName>
    </recommendedName>
</protein>
<proteinExistence type="inferred from homology"/>
<keyword evidence="11" id="KW-1185">Reference proteome</keyword>
<comment type="catalytic activity">
    <reaction evidence="9">
        <text>S-methyl-5'-thioadenosine + phosphate = 5-(methylsulfanyl)-alpha-D-ribose 1-phosphate + adenine</text>
        <dbReference type="Rhea" id="RHEA:11852"/>
        <dbReference type="ChEBI" id="CHEBI:16708"/>
        <dbReference type="ChEBI" id="CHEBI:17509"/>
        <dbReference type="ChEBI" id="CHEBI:43474"/>
        <dbReference type="ChEBI" id="CHEBI:58533"/>
        <dbReference type="EC" id="2.4.2.28"/>
    </reaction>
    <physiologicalReaction direction="left-to-right" evidence="9">
        <dbReference type="Rhea" id="RHEA:11853"/>
    </physiologicalReaction>
</comment>